<dbReference type="OrthoDB" id="10019198at2"/>
<feature type="transmembrane region" description="Helical" evidence="2">
    <location>
        <begin position="6"/>
        <end position="27"/>
    </location>
</feature>
<keyword evidence="4" id="KW-1185">Reference proteome</keyword>
<feature type="region of interest" description="Disordered" evidence="1">
    <location>
        <begin position="36"/>
        <end position="175"/>
    </location>
</feature>
<keyword evidence="2" id="KW-1133">Transmembrane helix</keyword>
<evidence type="ECO:0000313" key="3">
    <source>
        <dbReference type="EMBL" id="EYR63701.1"/>
    </source>
</evidence>
<dbReference type="Proteomes" id="UP000019753">
    <property type="component" value="Unassembled WGS sequence"/>
</dbReference>
<dbReference type="EMBL" id="AXCW01000075">
    <property type="protein sequence ID" value="EYR63701.1"/>
    <property type="molecule type" value="Genomic_DNA"/>
</dbReference>
<gene>
    <name evidence="3" type="ORF">N866_18765</name>
</gene>
<dbReference type="RefSeq" id="WP_155855266.1">
    <property type="nucleotide sequence ID" value="NZ_AXCW01000075.1"/>
</dbReference>
<protein>
    <submittedName>
        <fullName evidence="3">Uncharacterized protein</fullName>
    </submittedName>
</protein>
<comment type="caution">
    <text evidence="3">The sequence shown here is derived from an EMBL/GenBank/DDBJ whole genome shotgun (WGS) entry which is preliminary data.</text>
</comment>
<evidence type="ECO:0000313" key="4">
    <source>
        <dbReference type="Proteomes" id="UP000019753"/>
    </source>
</evidence>
<feature type="compositionally biased region" description="Basic and acidic residues" evidence="1">
    <location>
        <begin position="36"/>
        <end position="70"/>
    </location>
</feature>
<proteinExistence type="predicted"/>
<sequence length="175" mass="19731">METETIVWIVVAVLVLALIIGLALWWSRRSSGRRVDKQRQEAADLRRQAEAEKVDLQRREAEAQRLDAHARLAQAEADTRSAEAARLQAQARERSDELSGPREDVQERLRRADELDPDRPTAADRDHDGAARGTDGVRGEHDTRRGYDEDRSDRAPEPAHRNPDRRDDTGGGAAR</sequence>
<evidence type="ECO:0000256" key="1">
    <source>
        <dbReference type="SAM" id="MobiDB-lite"/>
    </source>
</evidence>
<keyword evidence="2" id="KW-0472">Membrane</keyword>
<organism evidence="3 4">
    <name type="scientific">Actinotalea ferrariae CF5-4</name>
    <dbReference type="NCBI Taxonomy" id="948458"/>
    <lineage>
        <taxon>Bacteria</taxon>
        <taxon>Bacillati</taxon>
        <taxon>Actinomycetota</taxon>
        <taxon>Actinomycetes</taxon>
        <taxon>Micrococcales</taxon>
        <taxon>Cellulomonadaceae</taxon>
        <taxon>Actinotalea</taxon>
    </lineage>
</organism>
<name>A0A021VRD9_9CELL</name>
<accession>A0A021VRD9</accession>
<reference evidence="3 4" key="1">
    <citation type="submission" date="2014-01" db="EMBL/GenBank/DDBJ databases">
        <title>Actinotalea ferrariae CF5-4.</title>
        <authorList>
            <person name="Chen F."/>
            <person name="Li Y."/>
            <person name="Wang G."/>
        </authorList>
    </citation>
    <scope>NUCLEOTIDE SEQUENCE [LARGE SCALE GENOMIC DNA]</scope>
    <source>
        <strain evidence="3 4">CF5-4</strain>
    </source>
</reference>
<keyword evidence="2" id="KW-0812">Transmembrane</keyword>
<dbReference type="AlphaFoldDB" id="A0A021VRD9"/>
<evidence type="ECO:0000256" key="2">
    <source>
        <dbReference type="SAM" id="Phobius"/>
    </source>
</evidence>
<feature type="compositionally biased region" description="Basic and acidic residues" evidence="1">
    <location>
        <begin position="91"/>
        <end position="169"/>
    </location>
</feature>